<dbReference type="CDD" id="cd02440">
    <property type="entry name" value="AdoMet_MTases"/>
    <property type="match status" value="1"/>
</dbReference>
<evidence type="ECO:0000313" key="2">
    <source>
        <dbReference type="EMBL" id="XBV86376.1"/>
    </source>
</evidence>
<dbReference type="Gene3D" id="3.40.50.150">
    <property type="entry name" value="Vaccinia Virus protein VP39"/>
    <property type="match status" value="1"/>
</dbReference>
<dbReference type="EMBL" id="CP158299">
    <property type="protein sequence ID" value="XBV86376.1"/>
    <property type="molecule type" value="Genomic_DNA"/>
</dbReference>
<dbReference type="AlphaFoldDB" id="A0AAU7UD16"/>
<accession>A0AAU7UD16</accession>
<name>A0AAU7UD16_9DEIO</name>
<sequence>MIPWTLEGRALIPGGRDELLLWRRGDEFSIRIRGYVSELMNSRVHGSEEQLARLGCAPLQGRPNPHVLIGGLGMGYTLAAALQALPGDARVTVAELVPEVVEWNQGDLGACAGRPLEDRRVEVAQGDVARLLRSGPPRYDAVLLDVDNGPESMTHKDNDWLYSLAGLQATRQVLTPGGVLAVWSAAPDDRFTARVRRAGYTVEVHAVRARAGGKGARHTVWVARRP</sequence>
<evidence type="ECO:0000256" key="1">
    <source>
        <dbReference type="ARBA" id="ARBA00023115"/>
    </source>
</evidence>
<keyword evidence="1" id="KW-0620">Polyamine biosynthesis</keyword>
<gene>
    <name evidence="2" type="ORF">ABOD76_08705</name>
</gene>
<dbReference type="SUPFAM" id="SSF53335">
    <property type="entry name" value="S-adenosyl-L-methionine-dependent methyltransferases"/>
    <property type="match status" value="1"/>
</dbReference>
<dbReference type="PANTHER" id="PTHR43317">
    <property type="entry name" value="THERMOSPERMINE SYNTHASE ACAULIS5"/>
    <property type="match status" value="1"/>
</dbReference>
<reference evidence="2" key="1">
    <citation type="submission" date="2024-06" db="EMBL/GenBank/DDBJ databases">
        <title>Draft Genome Sequence of Deinococcus sonorensis Type Strain KR-87, a Biofilm Producing Representative of the Genus Deinococcus.</title>
        <authorList>
            <person name="Boren L.S."/>
            <person name="Grosso R.A."/>
            <person name="Hugenberg-Cox A.N."/>
            <person name="Hill J.T.E."/>
            <person name="Albert C.M."/>
            <person name="Tuohy J.M."/>
        </authorList>
    </citation>
    <scope>NUCLEOTIDE SEQUENCE</scope>
    <source>
        <strain evidence="2">KR-87</strain>
    </source>
</reference>
<dbReference type="InterPro" id="IPR029063">
    <property type="entry name" value="SAM-dependent_MTases_sf"/>
</dbReference>
<protein>
    <recommendedName>
        <fullName evidence="3">Spermidine synthase</fullName>
    </recommendedName>
</protein>
<dbReference type="GO" id="GO:0006596">
    <property type="term" value="P:polyamine biosynthetic process"/>
    <property type="evidence" value="ECO:0007669"/>
    <property type="project" value="UniProtKB-KW"/>
</dbReference>
<evidence type="ECO:0008006" key="3">
    <source>
        <dbReference type="Google" id="ProtNLM"/>
    </source>
</evidence>
<dbReference type="KEGG" id="dsc:ABOD76_08705"/>
<dbReference type="PANTHER" id="PTHR43317:SF3">
    <property type="entry name" value="BLR2883 PROTEIN"/>
    <property type="match status" value="1"/>
</dbReference>
<dbReference type="RefSeq" id="WP_350244445.1">
    <property type="nucleotide sequence ID" value="NZ_CP158299.1"/>
</dbReference>
<proteinExistence type="predicted"/>
<organism evidence="2">
    <name type="scientific">Deinococcus sonorensis KR-87</name>
    <dbReference type="NCBI Taxonomy" id="694439"/>
    <lineage>
        <taxon>Bacteria</taxon>
        <taxon>Thermotogati</taxon>
        <taxon>Deinococcota</taxon>
        <taxon>Deinococci</taxon>
        <taxon>Deinococcales</taxon>
        <taxon>Deinococcaceae</taxon>
        <taxon>Deinococcus</taxon>
    </lineage>
</organism>